<evidence type="ECO:0000313" key="2">
    <source>
        <dbReference type="Proteomes" id="UP000617628"/>
    </source>
</evidence>
<dbReference type="AlphaFoldDB" id="A0A934S3Y1"/>
<dbReference type="RefSeq" id="WP_200359809.1">
    <property type="nucleotide sequence ID" value="NZ_JAENIL010000108.1"/>
</dbReference>
<reference evidence="1" key="1">
    <citation type="submission" date="2021-01" db="EMBL/GenBank/DDBJ databases">
        <title>Modified the classification status of verrucomicrobia.</title>
        <authorList>
            <person name="Feng X."/>
        </authorList>
    </citation>
    <scope>NUCLEOTIDE SEQUENCE</scope>
    <source>
        <strain evidence="1">KCTC 13126</strain>
    </source>
</reference>
<accession>A0A934S3Y1</accession>
<dbReference type="Proteomes" id="UP000617628">
    <property type="component" value="Unassembled WGS sequence"/>
</dbReference>
<dbReference type="EMBL" id="JAENIL010000108">
    <property type="protein sequence ID" value="MBK1880634.1"/>
    <property type="molecule type" value="Genomic_DNA"/>
</dbReference>
<comment type="caution">
    <text evidence="1">The sequence shown here is derived from an EMBL/GenBank/DDBJ whole genome shotgun (WGS) entry which is preliminary data.</text>
</comment>
<gene>
    <name evidence="1" type="ORF">JIN87_27355</name>
</gene>
<evidence type="ECO:0000313" key="1">
    <source>
        <dbReference type="EMBL" id="MBK1880634.1"/>
    </source>
</evidence>
<name>A0A934S3Y1_9BACT</name>
<protein>
    <submittedName>
        <fullName evidence="1">Uncharacterized protein</fullName>
    </submittedName>
</protein>
<proteinExistence type="predicted"/>
<sequence length="213" mass="22782">MSQNAIRSLLLVLLVLLVPLSRMEAGNTYADIAKAQMVIAEIQKIVDKYNKLTIDLEPPEPIHGNSGKFYCPFKEDGSLTEWANKALNVQAGAYAGEKAGSAAGKALASKVPLGGLMSNKIKKQGKKMGAMAAIGGDKFVKKTTALSFGSLDELIVYLHAAERGNPDYQSAVASAMAIYPDMQSRVDYAINQAYKKAAKAQKEAAKAAKKKSK</sequence>
<organism evidence="1 2">
    <name type="scientific">Pelagicoccus mobilis</name>
    <dbReference type="NCBI Taxonomy" id="415221"/>
    <lineage>
        <taxon>Bacteria</taxon>
        <taxon>Pseudomonadati</taxon>
        <taxon>Verrucomicrobiota</taxon>
        <taxon>Opitutia</taxon>
        <taxon>Puniceicoccales</taxon>
        <taxon>Pelagicoccaceae</taxon>
        <taxon>Pelagicoccus</taxon>
    </lineage>
</organism>
<keyword evidence="2" id="KW-1185">Reference proteome</keyword>